<feature type="compositionally biased region" description="Basic residues" evidence="1">
    <location>
        <begin position="443"/>
        <end position="453"/>
    </location>
</feature>
<dbReference type="Proteomes" id="UP001165065">
    <property type="component" value="Unassembled WGS sequence"/>
</dbReference>
<feature type="region of interest" description="Disordered" evidence="1">
    <location>
        <begin position="308"/>
        <end position="357"/>
    </location>
</feature>
<dbReference type="EMBL" id="BRYA01000237">
    <property type="protein sequence ID" value="GMI45121.1"/>
    <property type="molecule type" value="Genomic_DNA"/>
</dbReference>
<feature type="transmembrane region" description="Helical" evidence="2">
    <location>
        <begin position="51"/>
        <end position="75"/>
    </location>
</feature>
<feature type="compositionally biased region" description="Basic and acidic residues" evidence="1">
    <location>
        <begin position="311"/>
        <end position="322"/>
    </location>
</feature>
<evidence type="ECO:0000256" key="2">
    <source>
        <dbReference type="SAM" id="Phobius"/>
    </source>
</evidence>
<keyword evidence="2" id="KW-0812">Transmembrane</keyword>
<feature type="region of interest" description="Disordered" evidence="1">
    <location>
        <begin position="372"/>
        <end position="459"/>
    </location>
</feature>
<gene>
    <name evidence="3" type="ORF">TrCOL_g10302</name>
</gene>
<feature type="compositionally biased region" description="Basic and acidic residues" evidence="1">
    <location>
        <begin position="411"/>
        <end position="431"/>
    </location>
</feature>
<reference evidence="4" key="1">
    <citation type="journal article" date="2023" name="Commun. Biol.">
        <title>Genome analysis of Parmales, the sister group of diatoms, reveals the evolutionary specialization of diatoms from phago-mixotrophs to photoautotrophs.</title>
        <authorList>
            <person name="Ban H."/>
            <person name="Sato S."/>
            <person name="Yoshikawa S."/>
            <person name="Yamada K."/>
            <person name="Nakamura Y."/>
            <person name="Ichinomiya M."/>
            <person name="Sato N."/>
            <person name="Blanc-Mathieu R."/>
            <person name="Endo H."/>
            <person name="Kuwata A."/>
            <person name="Ogata H."/>
        </authorList>
    </citation>
    <scope>NUCLEOTIDE SEQUENCE [LARGE SCALE GENOMIC DNA]</scope>
</reference>
<keyword evidence="4" id="KW-1185">Reference proteome</keyword>
<keyword evidence="2" id="KW-1133">Transmembrane helix</keyword>
<accession>A0A9W7GFM7</accession>
<dbReference type="AlphaFoldDB" id="A0A9W7GFM7"/>
<evidence type="ECO:0000313" key="3">
    <source>
        <dbReference type="EMBL" id="GMI45121.1"/>
    </source>
</evidence>
<feature type="compositionally biased region" description="Low complexity" evidence="1">
    <location>
        <begin position="341"/>
        <end position="354"/>
    </location>
</feature>
<feature type="transmembrane region" description="Helical" evidence="2">
    <location>
        <begin position="21"/>
        <end position="45"/>
    </location>
</feature>
<organism evidence="3 4">
    <name type="scientific">Triparma columacea</name>
    <dbReference type="NCBI Taxonomy" id="722753"/>
    <lineage>
        <taxon>Eukaryota</taxon>
        <taxon>Sar</taxon>
        <taxon>Stramenopiles</taxon>
        <taxon>Ochrophyta</taxon>
        <taxon>Bolidophyceae</taxon>
        <taxon>Parmales</taxon>
        <taxon>Triparmaceae</taxon>
        <taxon>Triparma</taxon>
    </lineage>
</organism>
<feature type="compositionally biased region" description="Basic and acidic residues" evidence="1">
    <location>
        <begin position="372"/>
        <end position="381"/>
    </location>
</feature>
<keyword evidence="2" id="KW-0472">Membrane</keyword>
<proteinExistence type="predicted"/>
<protein>
    <submittedName>
        <fullName evidence="3">Uncharacterized protein</fullName>
    </submittedName>
</protein>
<dbReference type="OrthoDB" id="10523676at2759"/>
<evidence type="ECO:0000313" key="4">
    <source>
        <dbReference type="Proteomes" id="UP001165065"/>
    </source>
</evidence>
<name>A0A9W7GFM7_9STRA</name>
<sequence length="459" mass="51703">MGFVKCMYPWIETSLLFRYQLWIIIGGLEVLVGGMTAGTVMLVFYEGAEEVLWVGWGGWVCLLSSLFCFGTFVYIEMFDRSFYACLIDEVIKITKRNLQDVEDEIERMLNLKDGRMEGKIIVGEGFEGYDIYNVMPNVEVTLVCGELGDEEQWSVTGSKTGTRKGRGRDAIMERKDASSLMNGSGISLSRMSARTPSVVGWGENSDDKKRFLEVEKKILSRKRKGKFAGRLKDVKAALMWKFKGIDVRGEEDVSRRGDVVLIDDAEYSHSYREPITMELSEELRERRGGESRGGSLWRRAVSSLSFMTAKESSRDGDVEKGRGYGGWKEGGSRAESRAESRAGSSEASRGSSRAKSLREDIESILVMERKLKRDKRREARGRVKGKSGGMLQSVKEGQVLEGRAATTGGMRGEHRRGEEDGKDKDKDKDTLMMKIQNIQTAEKKRRKEKRKARKGEITG</sequence>
<evidence type="ECO:0000256" key="1">
    <source>
        <dbReference type="SAM" id="MobiDB-lite"/>
    </source>
</evidence>
<feature type="compositionally biased region" description="Basic and acidic residues" evidence="1">
    <location>
        <begin position="330"/>
        <end position="340"/>
    </location>
</feature>
<comment type="caution">
    <text evidence="3">The sequence shown here is derived from an EMBL/GenBank/DDBJ whole genome shotgun (WGS) entry which is preliminary data.</text>
</comment>